<keyword evidence="2" id="KW-1185">Reference proteome</keyword>
<reference evidence="1 2" key="1">
    <citation type="submission" date="2018-10" db="EMBL/GenBank/DDBJ databases">
        <title>Rhizobium etli, R. leguminosarum and a new Rhizobium genospecies from Phaseolus dumosus.</title>
        <authorList>
            <person name="Ramirez-Puebla S.T."/>
            <person name="Rogel-Hernandez M.A."/>
            <person name="Guerrero G."/>
            <person name="Ormeno-Orrillo E."/>
            <person name="Martinez-Romero J.C."/>
            <person name="Negrete-Yankelevich S."/>
            <person name="Martinez-Romero E."/>
        </authorList>
    </citation>
    <scope>NUCLEOTIDE SEQUENCE [LARGE SCALE GENOMIC DNA]</scope>
    <source>
        <strain evidence="1 2">CCGE525</strain>
    </source>
</reference>
<gene>
    <name evidence="1" type="ORF">CCGE525_02545</name>
</gene>
<organism evidence="1 2">
    <name type="scientific">Rhizobium jaguaris</name>
    <dbReference type="NCBI Taxonomy" id="1312183"/>
    <lineage>
        <taxon>Bacteria</taxon>
        <taxon>Pseudomonadati</taxon>
        <taxon>Pseudomonadota</taxon>
        <taxon>Alphaproteobacteria</taxon>
        <taxon>Hyphomicrobiales</taxon>
        <taxon>Rhizobiaceae</taxon>
        <taxon>Rhizobium/Agrobacterium group</taxon>
        <taxon>Rhizobium</taxon>
    </lineage>
</organism>
<dbReference type="AlphaFoldDB" id="A0A387FF35"/>
<dbReference type="OrthoDB" id="8410895at2"/>
<name>A0A387FF35_9HYPH</name>
<evidence type="ECO:0000313" key="2">
    <source>
        <dbReference type="Proteomes" id="UP000282195"/>
    </source>
</evidence>
<dbReference type="KEGG" id="rjg:CCGE525_02545"/>
<accession>A0A387FF35</accession>
<protein>
    <submittedName>
        <fullName evidence="1">Uncharacterized protein</fullName>
    </submittedName>
</protein>
<dbReference type="Proteomes" id="UP000282195">
    <property type="component" value="Chromosome"/>
</dbReference>
<proteinExistence type="predicted"/>
<sequence>MRRLTCFDSIEVPPSSAHEAAASAAEQPLKPSQPVTFSLGRFAVDNEGFTTFARVRFTPTFANFSNKEVVALTFNLRITNAFGQDIIVAKKDLDIIIPAGKIIQSPKYYFWEKNPVNSNDFDALIGPVSTGRAIANVQIERVAFSDGTIENY</sequence>
<dbReference type="RefSeq" id="WP_120702905.1">
    <property type="nucleotide sequence ID" value="NZ_CP032694.1"/>
</dbReference>
<dbReference type="EMBL" id="CP032694">
    <property type="protein sequence ID" value="AYG57810.1"/>
    <property type="molecule type" value="Genomic_DNA"/>
</dbReference>
<evidence type="ECO:0000313" key="1">
    <source>
        <dbReference type="EMBL" id="AYG57810.1"/>
    </source>
</evidence>